<dbReference type="Pfam" id="PF00561">
    <property type="entry name" value="Abhydrolase_1"/>
    <property type="match status" value="1"/>
</dbReference>
<dbReference type="EMBL" id="BARU01022082">
    <property type="protein sequence ID" value="GAH52687.1"/>
    <property type="molecule type" value="Genomic_DNA"/>
</dbReference>
<dbReference type="AlphaFoldDB" id="X1G619"/>
<sequence>SKMWYGVWSAEILIKESTINPPTAKDINMQAKALKTHNTFDRLDTIKNPTLILTASHDRLIPRSSMEQIHEKIPNSTIVVMEKAGHSSPLSKAPEVNQTIIDFLKA</sequence>
<dbReference type="InterPro" id="IPR000073">
    <property type="entry name" value="AB_hydrolase_1"/>
</dbReference>
<evidence type="ECO:0000313" key="2">
    <source>
        <dbReference type="EMBL" id="GAH52687.1"/>
    </source>
</evidence>
<proteinExistence type="predicted"/>
<feature type="domain" description="AB hydrolase-1" evidence="1">
    <location>
        <begin position="17"/>
        <end position="91"/>
    </location>
</feature>
<gene>
    <name evidence="2" type="ORF">S03H2_36026</name>
</gene>
<protein>
    <recommendedName>
        <fullName evidence="1">AB hydrolase-1 domain-containing protein</fullName>
    </recommendedName>
</protein>
<reference evidence="2" key="1">
    <citation type="journal article" date="2014" name="Front. Microbiol.">
        <title>High frequency of phylogenetically diverse reductive dehalogenase-homologous genes in deep subseafloor sedimentary metagenomes.</title>
        <authorList>
            <person name="Kawai M."/>
            <person name="Futagami T."/>
            <person name="Toyoda A."/>
            <person name="Takaki Y."/>
            <person name="Nishi S."/>
            <person name="Hori S."/>
            <person name="Arai W."/>
            <person name="Tsubouchi T."/>
            <person name="Morono Y."/>
            <person name="Uchiyama I."/>
            <person name="Ito T."/>
            <person name="Fujiyama A."/>
            <person name="Inagaki F."/>
            <person name="Takami H."/>
        </authorList>
    </citation>
    <scope>NUCLEOTIDE SEQUENCE</scope>
    <source>
        <strain evidence="2">Expedition CK06-06</strain>
    </source>
</reference>
<dbReference type="Gene3D" id="3.40.50.1820">
    <property type="entry name" value="alpha/beta hydrolase"/>
    <property type="match status" value="1"/>
</dbReference>
<name>X1G619_9ZZZZ</name>
<comment type="caution">
    <text evidence="2">The sequence shown here is derived from an EMBL/GenBank/DDBJ whole genome shotgun (WGS) entry which is preliminary data.</text>
</comment>
<dbReference type="InterPro" id="IPR029058">
    <property type="entry name" value="AB_hydrolase_fold"/>
</dbReference>
<organism evidence="2">
    <name type="scientific">marine sediment metagenome</name>
    <dbReference type="NCBI Taxonomy" id="412755"/>
    <lineage>
        <taxon>unclassified sequences</taxon>
        <taxon>metagenomes</taxon>
        <taxon>ecological metagenomes</taxon>
    </lineage>
</organism>
<dbReference type="SUPFAM" id="SSF53474">
    <property type="entry name" value="alpha/beta-Hydrolases"/>
    <property type="match status" value="1"/>
</dbReference>
<accession>X1G619</accession>
<feature type="non-terminal residue" evidence="2">
    <location>
        <position position="1"/>
    </location>
</feature>
<evidence type="ECO:0000259" key="1">
    <source>
        <dbReference type="Pfam" id="PF00561"/>
    </source>
</evidence>